<evidence type="ECO:0000313" key="4">
    <source>
        <dbReference type="Proteomes" id="UP001501207"/>
    </source>
</evidence>
<dbReference type="EMBL" id="BAABFN010000022">
    <property type="protein sequence ID" value="GAA4320139.1"/>
    <property type="molecule type" value="Genomic_DNA"/>
</dbReference>
<dbReference type="Pfam" id="PF01546">
    <property type="entry name" value="Peptidase_M20"/>
    <property type="match status" value="1"/>
</dbReference>
<evidence type="ECO:0000259" key="2">
    <source>
        <dbReference type="Pfam" id="PF07687"/>
    </source>
</evidence>
<evidence type="ECO:0000313" key="3">
    <source>
        <dbReference type="EMBL" id="GAA4320139.1"/>
    </source>
</evidence>
<dbReference type="RefSeq" id="WP_344981650.1">
    <property type="nucleotide sequence ID" value="NZ_BAABFN010000022.1"/>
</dbReference>
<dbReference type="InterPro" id="IPR036264">
    <property type="entry name" value="Bact_exopeptidase_dim_dom"/>
</dbReference>
<dbReference type="Pfam" id="PF07687">
    <property type="entry name" value="M20_dimer"/>
    <property type="match status" value="1"/>
</dbReference>
<dbReference type="PIRSF" id="PIRSF005962">
    <property type="entry name" value="Pept_M20D_amidohydro"/>
    <property type="match status" value="1"/>
</dbReference>
<dbReference type="InterPro" id="IPR017439">
    <property type="entry name" value="Amidohydrolase"/>
</dbReference>
<dbReference type="Gene3D" id="3.40.630.10">
    <property type="entry name" value="Zn peptidases"/>
    <property type="match status" value="1"/>
</dbReference>
<dbReference type="InterPro" id="IPR002933">
    <property type="entry name" value="Peptidase_M20"/>
</dbReference>
<feature type="domain" description="Peptidase M20 dimerisation" evidence="2">
    <location>
        <begin position="200"/>
        <end position="288"/>
    </location>
</feature>
<reference evidence="4" key="1">
    <citation type="journal article" date="2019" name="Int. J. Syst. Evol. Microbiol.">
        <title>The Global Catalogue of Microorganisms (GCM) 10K type strain sequencing project: providing services to taxonomists for standard genome sequencing and annotation.</title>
        <authorList>
            <consortium name="The Broad Institute Genomics Platform"/>
            <consortium name="The Broad Institute Genome Sequencing Center for Infectious Disease"/>
            <person name="Wu L."/>
            <person name="Ma J."/>
        </authorList>
    </citation>
    <scope>NUCLEOTIDE SEQUENCE [LARGE SCALE GENOMIC DNA]</scope>
    <source>
        <strain evidence="4">JCM 17664</strain>
    </source>
</reference>
<proteinExistence type="predicted"/>
<dbReference type="SUPFAM" id="SSF53187">
    <property type="entry name" value="Zn-dependent exopeptidases"/>
    <property type="match status" value="1"/>
</dbReference>
<dbReference type="SUPFAM" id="SSF55031">
    <property type="entry name" value="Bacterial exopeptidase dimerisation domain"/>
    <property type="match status" value="1"/>
</dbReference>
<dbReference type="PANTHER" id="PTHR11014">
    <property type="entry name" value="PEPTIDASE M20 FAMILY MEMBER"/>
    <property type="match status" value="1"/>
</dbReference>
<keyword evidence="1" id="KW-0378">Hydrolase</keyword>
<dbReference type="PANTHER" id="PTHR11014:SF63">
    <property type="entry name" value="METALLOPEPTIDASE, PUTATIVE (AFU_ORTHOLOGUE AFUA_6G09600)-RELATED"/>
    <property type="match status" value="1"/>
</dbReference>
<gene>
    <name evidence="3" type="ORF">GCM10023143_34100</name>
</gene>
<dbReference type="Gene3D" id="3.30.70.360">
    <property type="match status" value="1"/>
</dbReference>
<dbReference type="CDD" id="cd03886">
    <property type="entry name" value="M20_Acy1"/>
    <property type="match status" value="1"/>
</dbReference>
<dbReference type="Proteomes" id="UP001501207">
    <property type="component" value="Unassembled WGS sequence"/>
</dbReference>
<evidence type="ECO:0000256" key="1">
    <source>
        <dbReference type="ARBA" id="ARBA00022801"/>
    </source>
</evidence>
<dbReference type="NCBIfam" id="TIGR01891">
    <property type="entry name" value="amidohydrolases"/>
    <property type="match status" value="1"/>
</dbReference>
<organism evidence="3 4">
    <name type="scientific">Compostibacter hankyongensis</name>
    <dbReference type="NCBI Taxonomy" id="1007089"/>
    <lineage>
        <taxon>Bacteria</taxon>
        <taxon>Pseudomonadati</taxon>
        <taxon>Bacteroidota</taxon>
        <taxon>Chitinophagia</taxon>
        <taxon>Chitinophagales</taxon>
        <taxon>Chitinophagaceae</taxon>
        <taxon>Compostibacter</taxon>
    </lineage>
</organism>
<accession>A0ABP8G9S7</accession>
<comment type="caution">
    <text evidence="3">The sequence shown here is derived from an EMBL/GenBank/DDBJ whole genome shotgun (WGS) entry which is preliminary data.</text>
</comment>
<dbReference type="InterPro" id="IPR011650">
    <property type="entry name" value="Peptidase_M20_dimer"/>
</dbReference>
<name>A0ABP8G9S7_9BACT</name>
<protein>
    <submittedName>
        <fullName evidence="3">M20 family metallopeptidase</fullName>
    </submittedName>
</protein>
<keyword evidence="4" id="KW-1185">Reference proteome</keyword>
<sequence length="402" mass="43624">MPSDTNTLLKDTVRELARGLHEDTIANRRQLHADPELSFAEHRTAAFVARQLKTLNIPFVQSGGTGIAGLLHGGMPGRDRVIALRADMDALPIREMNDVPYKSANDGVMHACGHDAHTASLLTTAAILSRMKERFGGTVKFIFQPGEEKIPGGASLMIRDGVLEDPHPDCILGQHVMPELPAGMVGFRSGSYMASSDELYLTVSGKGGHAASPHLNTDPVLIACHLVTALQQIVSRQANPLMPSVLSFGRFIAEGATNVIPDEVHIAGTFRTLDEQWRSDAHLKMKKMALTLAESMGGRCSFEIRKGYPVLINEEKLNAGTRKHAEDYLGSERVTDLDIWMAAEDFAAYAQLLPGCFYRLGTGNEKRGITSGVHTPTFDIDEQALETGPGLMAYLALKTLGN</sequence>